<dbReference type="GeneID" id="120267205"/>
<dbReference type="AlphaFoldDB" id="A0AB40BTR8"/>
<accession>A0AB40BTR8</accession>
<dbReference type="InterPro" id="IPR027417">
    <property type="entry name" value="P-loop_NTPase"/>
</dbReference>
<evidence type="ECO:0000259" key="1">
    <source>
        <dbReference type="Pfam" id="PF23247"/>
    </source>
</evidence>
<dbReference type="Proteomes" id="UP001515500">
    <property type="component" value="Chromosome 8"/>
</dbReference>
<name>A0AB40BTR8_DIOCR</name>
<evidence type="ECO:0000313" key="3">
    <source>
        <dbReference type="RefSeq" id="XP_039130834.1"/>
    </source>
</evidence>
<dbReference type="SUPFAM" id="SSF52540">
    <property type="entry name" value="P-loop containing nucleoside triphosphate hydrolases"/>
    <property type="match status" value="1"/>
</dbReference>
<dbReference type="RefSeq" id="XP_039130834.1">
    <property type="nucleotide sequence ID" value="XM_039274900.1"/>
</dbReference>
<dbReference type="SUPFAM" id="SSF52058">
    <property type="entry name" value="L domain-like"/>
    <property type="match status" value="1"/>
</dbReference>
<sequence>MVVFTTCTEKVCAFMEANKKIKMECLGPDVSWLLFKEKAGEEFIASDNLIQQHAKDIVRECAGLPLTLVTVEKAMRTKMTAQEWEYVASMVRKSKYQSIPDTNDLIECWMGHGLLDDFDDLNEAYNKGGIIIGNLKEACLLESVAPSSWYDEYKSYVKLHDVIRDLALWITSDCGRTSKDDFTSISISPSQLGSNSMTNLHEFEISNIESLQELVMTTEGDSSCCLSHLIKLSLQYLPHLKNVIWKDLETHFFLPGLVYLQISGCNSLTNLRWTAHLPRLKELRIWGCDKLEIITKACDDATKVNEEEGNLFKSLKFLDLRGNPNLECIYKGELSLPSIETVILIGRDKLRKLPLGFVSAKNLKTIKVSSVIWDNMDWAHKDHFSHLAHFI</sequence>
<reference evidence="3" key="1">
    <citation type="submission" date="2025-08" db="UniProtKB">
        <authorList>
            <consortium name="RefSeq"/>
        </authorList>
    </citation>
    <scope>IDENTIFICATION</scope>
</reference>
<dbReference type="GO" id="GO:0043531">
    <property type="term" value="F:ADP binding"/>
    <property type="evidence" value="ECO:0007669"/>
    <property type="project" value="InterPro"/>
</dbReference>
<feature type="domain" description="Disease resistance protein At4g27190-like leucine-rich repeats" evidence="1">
    <location>
        <begin position="184"/>
        <end position="271"/>
    </location>
</feature>
<dbReference type="InterPro" id="IPR050905">
    <property type="entry name" value="Plant_NBS-LRR"/>
</dbReference>
<dbReference type="InterPro" id="IPR032675">
    <property type="entry name" value="LRR_dom_sf"/>
</dbReference>
<gene>
    <name evidence="3" type="primary">LOC120267205</name>
</gene>
<keyword evidence="2" id="KW-1185">Reference proteome</keyword>
<dbReference type="GO" id="GO:0005524">
    <property type="term" value="F:ATP binding"/>
    <property type="evidence" value="ECO:0007669"/>
    <property type="project" value="UniProtKB-KW"/>
</dbReference>
<dbReference type="InterPro" id="IPR042197">
    <property type="entry name" value="Apaf_helical"/>
</dbReference>
<dbReference type="Gene3D" id="3.80.10.10">
    <property type="entry name" value="Ribonuclease Inhibitor"/>
    <property type="match status" value="1"/>
</dbReference>
<dbReference type="Pfam" id="PF23247">
    <property type="entry name" value="LRR_RPS2"/>
    <property type="match status" value="1"/>
</dbReference>
<dbReference type="PANTHER" id="PTHR33463">
    <property type="entry name" value="NB-ARC DOMAIN-CONTAINING PROTEIN-RELATED"/>
    <property type="match status" value="1"/>
</dbReference>
<dbReference type="Gene3D" id="1.10.8.430">
    <property type="entry name" value="Helical domain of apoptotic protease-activating factors"/>
    <property type="match status" value="1"/>
</dbReference>
<dbReference type="InterPro" id="IPR057135">
    <property type="entry name" value="At4g27190-like_LRR"/>
</dbReference>
<evidence type="ECO:0000313" key="2">
    <source>
        <dbReference type="Proteomes" id="UP001515500"/>
    </source>
</evidence>
<proteinExistence type="predicted"/>
<protein>
    <submittedName>
        <fullName evidence="3">Disease resistance protein RPS2-like</fullName>
    </submittedName>
</protein>
<organism evidence="2 3">
    <name type="scientific">Dioscorea cayennensis subsp. rotundata</name>
    <name type="common">White Guinea yam</name>
    <name type="synonym">Dioscorea rotundata</name>
    <dbReference type="NCBI Taxonomy" id="55577"/>
    <lineage>
        <taxon>Eukaryota</taxon>
        <taxon>Viridiplantae</taxon>
        <taxon>Streptophyta</taxon>
        <taxon>Embryophyta</taxon>
        <taxon>Tracheophyta</taxon>
        <taxon>Spermatophyta</taxon>
        <taxon>Magnoliopsida</taxon>
        <taxon>Liliopsida</taxon>
        <taxon>Dioscoreales</taxon>
        <taxon>Dioscoreaceae</taxon>
        <taxon>Dioscorea</taxon>
    </lineage>
</organism>